<keyword evidence="4" id="KW-0378">Hydrolase</keyword>
<evidence type="ECO:0000256" key="1">
    <source>
        <dbReference type="ARBA" id="ARBA00006989"/>
    </source>
</evidence>
<accession>A0AAW6UBA3</accession>
<gene>
    <name evidence="4" type="ORF">QJ521_06765</name>
</gene>
<dbReference type="AlphaFoldDB" id="A0AAW6UBA3"/>
<dbReference type="PANTHER" id="PTHR43798:SF33">
    <property type="entry name" value="HYDROLASE, PUTATIVE (AFU_ORTHOLOGUE AFUA_2G14860)-RELATED"/>
    <property type="match status" value="1"/>
</dbReference>
<protein>
    <submittedName>
        <fullName evidence="4">Alpha/beta hydrolase</fullName>
    </submittedName>
</protein>
<dbReference type="EMBL" id="JASCXW010000022">
    <property type="protein sequence ID" value="MDI6453259.1"/>
    <property type="molecule type" value="Genomic_DNA"/>
</dbReference>
<proteinExistence type="inferred from homology"/>
<comment type="similarity">
    <text evidence="1">Belongs to the lipase/esterase LIP3/BchO family.</text>
</comment>
<organism evidence="4 5">
    <name type="scientific">Peloplasma aerotolerans</name>
    <dbReference type="NCBI Taxonomy" id="3044389"/>
    <lineage>
        <taxon>Bacteria</taxon>
        <taxon>Bacillati</taxon>
        <taxon>Mycoplasmatota</taxon>
        <taxon>Mollicutes</taxon>
        <taxon>Acholeplasmatales</taxon>
        <taxon>Acholeplasmataceae</taxon>
        <taxon>Peloplasma</taxon>
    </lineage>
</organism>
<keyword evidence="3" id="KW-0472">Membrane</keyword>
<evidence type="ECO:0000313" key="4">
    <source>
        <dbReference type="EMBL" id="MDI6453259.1"/>
    </source>
</evidence>
<reference evidence="4" key="1">
    <citation type="submission" date="2023-05" db="EMBL/GenBank/DDBJ databases">
        <title>Mariniplasma microaerophilum sp. nov., a novel anaerobic mollicute isolated from terrestrial mud volcano, Taman Peninsula, Russia.</title>
        <authorList>
            <person name="Khomyakova M.A."/>
            <person name="Merkel A.Y."/>
            <person name="Slobodkin A.I."/>
        </authorList>
    </citation>
    <scope>NUCLEOTIDE SEQUENCE</scope>
    <source>
        <strain evidence="4">M4Ah</strain>
    </source>
</reference>
<feature type="transmembrane region" description="Helical" evidence="3">
    <location>
        <begin position="6"/>
        <end position="27"/>
    </location>
</feature>
<dbReference type="InterPro" id="IPR050266">
    <property type="entry name" value="AB_hydrolase_sf"/>
</dbReference>
<name>A0AAW6UBA3_9MOLU</name>
<keyword evidence="5" id="KW-1185">Reference proteome</keyword>
<keyword evidence="3" id="KW-0812">Transmembrane</keyword>
<dbReference type="GO" id="GO:0052689">
    <property type="term" value="F:carboxylic ester hydrolase activity"/>
    <property type="evidence" value="ECO:0007669"/>
    <property type="project" value="UniProtKB-KW"/>
</dbReference>
<dbReference type="InterPro" id="IPR029058">
    <property type="entry name" value="AB_hydrolase_fold"/>
</dbReference>
<dbReference type="PANTHER" id="PTHR43798">
    <property type="entry name" value="MONOACYLGLYCEROL LIPASE"/>
    <property type="match status" value="1"/>
</dbReference>
<dbReference type="RefSeq" id="WP_282839689.1">
    <property type="nucleotide sequence ID" value="NZ_JASCXW010000022.1"/>
</dbReference>
<sequence length="318" mass="36111">MKMLKIILIIIIAILLIAALVMVALVINHQVKLKKELKLYQPLGEMVDINDRKMHIYVEGEGENTFVFLSGHGTSSPVLDFKPLWSKLVEENKIVIVEKFGYGFSDSSGNKDIDNLLENTREALSVLEVTGPFVLVPHSLSGLEAIYWAQKYPNEVKAIIALDACTPKTIELLPIPSKTQLNLVYLISRIGLSRLMPDEELKHTLPLLDSNEITEHEKSVYKAMFYRSSLTKDMLAELKSMDANAQHVIDQPIPSDTPMYFFISSKQNDDVPGWTQTLIEYLESINFQQSMILDTSHYVHHEMSDVIFNEMINFLEAI</sequence>
<keyword evidence="3" id="KW-1133">Transmembrane helix</keyword>
<evidence type="ECO:0000256" key="3">
    <source>
        <dbReference type="SAM" id="Phobius"/>
    </source>
</evidence>
<dbReference type="SUPFAM" id="SSF53474">
    <property type="entry name" value="alpha/beta-Hydrolases"/>
    <property type="match status" value="1"/>
</dbReference>
<comment type="caution">
    <text evidence="4">The sequence shown here is derived from an EMBL/GenBank/DDBJ whole genome shotgun (WGS) entry which is preliminary data.</text>
</comment>
<keyword evidence="2" id="KW-0719">Serine esterase</keyword>
<evidence type="ECO:0000256" key="2">
    <source>
        <dbReference type="ARBA" id="ARBA00022487"/>
    </source>
</evidence>
<dbReference type="Proteomes" id="UP001431532">
    <property type="component" value="Unassembled WGS sequence"/>
</dbReference>
<dbReference type="Gene3D" id="3.40.50.1820">
    <property type="entry name" value="alpha/beta hydrolase"/>
    <property type="match status" value="1"/>
</dbReference>
<dbReference type="GO" id="GO:0016020">
    <property type="term" value="C:membrane"/>
    <property type="evidence" value="ECO:0007669"/>
    <property type="project" value="TreeGrafter"/>
</dbReference>
<evidence type="ECO:0000313" key="5">
    <source>
        <dbReference type="Proteomes" id="UP001431532"/>
    </source>
</evidence>